<dbReference type="GO" id="GO:0006689">
    <property type="term" value="P:ganglioside catabolic process"/>
    <property type="evidence" value="ECO:0007669"/>
    <property type="project" value="TreeGrafter"/>
</dbReference>
<dbReference type="GO" id="GO:0016020">
    <property type="term" value="C:membrane"/>
    <property type="evidence" value="ECO:0007669"/>
    <property type="project" value="TreeGrafter"/>
</dbReference>
<evidence type="ECO:0000256" key="1">
    <source>
        <dbReference type="ARBA" id="ARBA00022737"/>
    </source>
</evidence>
<organism evidence="3 4">
    <name type="scientific">Trypanosoma conorhini</name>
    <dbReference type="NCBI Taxonomy" id="83891"/>
    <lineage>
        <taxon>Eukaryota</taxon>
        <taxon>Discoba</taxon>
        <taxon>Euglenozoa</taxon>
        <taxon>Kinetoplastea</taxon>
        <taxon>Metakinetoplastina</taxon>
        <taxon>Trypanosomatida</taxon>
        <taxon>Trypanosomatidae</taxon>
        <taxon>Trypanosoma</taxon>
    </lineage>
</organism>
<dbReference type="AlphaFoldDB" id="A0A422N5N0"/>
<evidence type="ECO:0000313" key="3">
    <source>
        <dbReference type="EMBL" id="RNF00751.1"/>
    </source>
</evidence>
<sequence>MLLGNYSAALHGAGGVAAGADSRGLLLVKGNASDGKKIGWSENFVLSLTVTIEEHKSLSRLIGGGGNGVLTADGTLVFPVQATKKKATGEGTAEKAVSLVLHSSDPAGTWRLSKGMSAEGCSSPSVVAWEDNKLFMMAACEDGRRRVYESDDKGETWTEALGTLSRVWGDAPARGGPDVQSGFITALIDERRVLLVTLPLHSGENGK</sequence>
<protein>
    <submittedName>
        <fullName evidence="3">Trans-sialidase</fullName>
    </submittedName>
</protein>
<gene>
    <name evidence="3" type="ORF">Tco025E_08763</name>
</gene>
<dbReference type="Gene3D" id="2.120.10.10">
    <property type="match status" value="1"/>
</dbReference>
<proteinExistence type="predicted"/>
<keyword evidence="4" id="KW-1185">Reference proteome</keyword>
<dbReference type="InterPro" id="IPR026856">
    <property type="entry name" value="Sialidase_fam"/>
</dbReference>
<dbReference type="RefSeq" id="XP_029224310.1">
    <property type="nucleotide sequence ID" value="XM_029375606.1"/>
</dbReference>
<evidence type="ECO:0000313" key="4">
    <source>
        <dbReference type="Proteomes" id="UP000284403"/>
    </source>
</evidence>
<dbReference type="Pfam" id="PF13859">
    <property type="entry name" value="BNR_3"/>
    <property type="match status" value="1"/>
</dbReference>
<name>A0A422N5N0_9TRYP</name>
<dbReference type="InterPro" id="IPR011040">
    <property type="entry name" value="Sialidase"/>
</dbReference>
<keyword evidence="1" id="KW-0677">Repeat</keyword>
<dbReference type="CDD" id="cd15482">
    <property type="entry name" value="Sialidase_non-viral"/>
    <property type="match status" value="1"/>
</dbReference>
<dbReference type="PANTHER" id="PTHR10628:SF30">
    <property type="entry name" value="EXO-ALPHA-SIALIDASE"/>
    <property type="match status" value="1"/>
</dbReference>
<dbReference type="InterPro" id="IPR008377">
    <property type="entry name" value="Sialidase_trypan"/>
</dbReference>
<dbReference type="GO" id="GO:0005737">
    <property type="term" value="C:cytoplasm"/>
    <property type="evidence" value="ECO:0007669"/>
    <property type="project" value="TreeGrafter"/>
</dbReference>
<dbReference type="GeneID" id="40322374"/>
<dbReference type="SUPFAM" id="SSF50939">
    <property type="entry name" value="Sialidases"/>
    <property type="match status" value="1"/>
</dbReference>
<comment type="caution">
    <text evidence="3">The sequence shown here is derived from an EMBL/GenBank/DDBJ whole genome shotgun (WGS) entry which is preliminary data.</text>
</comment>
<feature type="domain" description="Sialidase" evidence="2">
    <location>
        <begin position="1"/>
        <end position="202"/>
    </location>
</feature>
<dbReference type="PRINTS" id="PR01803">
    <property type="entry name" value="TCSIALIDASE"/>
</dbReference>
<reference evidence="3 4" key="1">
    <citation type="journal article" date="2018" name="BMC Genomics">
        <title>Genomic comparison of Trypanosoma conorhini and Trypanosoma rangeli to Trypanosoma cruzi strains of high and low virulence.</title>
        <authorList>
            <person name="Bradwell K.R."/>
            <person name="Koparde V.N."/>
            <person name="Matveyev A.V."/>
            <person name="Serrano M.G."/>
            <person name="Alves J.M."/>
            <person name="Parikh H."/>
            <person name="Huang B."/>
            <person name="Lee V."/>
            <person name="Espinosa-Alvarez O."/>
            <person name="Ortiz P.A."/>
            <person name="Costa-Martins A.G."/>
            <person name="Teixeira M.M."/>
            <person name="Buck G.A."/>
        </authorList>
    </citation>
    <scope>NUCLEOTIDE SEQUENCE [LARGE SCALE GENOMIC DNA]</scope>
    <source>
        <strain evidence="3 4">025E</strain>
    </source>
</reference>
<dbReference type="PANTHER" id="PTHR10628">
    <property type="entry name" value="SIALIDASE"/>
    <property type="match status" value="1"/>
</dbReference>
<dbReference type="Proteomes" id="UP000284403">
    <property type="component" value="Unassembled WGS sequence"/>
</dbReference>
<accession>A0A422N5N0</accession>
<dbReference type="GO" id="GO:0009313">
    <property type="term" value="P:oligosaccharide catabolic process"/>
    <property type="evidence" value="ECO:0007669"/>
    <property type="project" value="TreeGrafter"/>
</dbReference>
<dbReference type="OrthoDB" id="252730at2759"/>
<dbReference type="EMBL" id="MKKU01000865">
    <property type="protein sequence ID" value="RNF00751.1"/>
    <property type="molecule type" value="Genomic_DNA"/>
</dbReference>
<dbReference type="GO" id="GO:0004308">
    <property type="term" value="F:exo-alpha-sialidase activity"/>
    <property type="evidence" value="ECO:0007669"/>
    <property type="project" value="InterPro"/>
</dbReference>
<dbReference type="InterPro" id="IPR036278">
    <property type="entry name" value="Sialidase_sf"/>
</dbReference>
<evidence type="ECO:0000259" key="2">
    <source>
        <dbReference type="Pfam" id="PF13859"/>
    </source>
</evidence>